<feature type="domain" description="HTH La-type RNA-binding" evidence="4">
    <location>
        <begin position="329"/>
        <end position="418"/>
    </location>
</feature>
<dbReference type="GO" id="GO:0005737">
    <property type="term" value="C:cytoplasm"/>
    <property type="evidence" value="ECO:0007669"/>
    <property type="project" value="UniProtKB-ARBA"/>
</dbReference>
<dbReference type="GO" id="GO:0003723">
    <property type="term" value="F:RNA binding"/>
    <property type="evidence" value="ECO:0000318"/>
    <property type="project" value="GO_Central"/>
</dbReference>
<dbReference type="PANTHER" id="PTHR22792:SF132">
    <property type="entry name" value="LA-RELATED PROTEIN 1"/>
    <property type="match status" value="1"/>
</dbReference>
<feature type="compositionally biased region" description="Low complexity" evidence="3">
    <location>
        <begin position="22"/>
        <end position="31"/>
    </location>
</feature>
<dbReference type="InterPro" id="IPR036390">
    <property type="entry name" value="WH_DNA-bd_sf"/>
</dbReference>
<name>G7LB62_MEDTR</name>
<reference evidence="7" key="3">
    <citation type="submission" date="2015-04" db="UniProtKB">
        <authorList>
            <consortium name="EnsemblPlants"/>
        </authorList>
    </citation>
    <scope>IDENTIFICATION</scope>
    <source>
        <strain evidence="7">cv. Jemalong A17</strain>
    </source>
</reference>
<dbReference type="HOGENOM" id="CLU_026607_1_0_1"/>
<dbReference type="SMART" id="SM00715">
    <property type="entry name" value="LA"/>
    <property type="match status" value="1"/>
</dbReference>
<organism evidence="5 8">
    <name type="scientific">Medicago truncatula</name>
    <name type="common">Barrel medic</name>
    <name type="synonym">Medicago tribuloides</name>
    <dbReference type="NCBI Taxonomy" id="3880"/>
    <lineage>
        <taxon>Eukaryota</taxon>
        <taxon>Viridiplantae</taxon>
        <taxon>Streptophyta</taxon>
        <taxon>Embryophyta</taxon>
        <taxon>Tracheophyta</taxon>
        <taxon>Spermatophyta</taxon>
        <taxon>Magnoliopsida</taxon>
        <taxon>eudicotyledons</taxon>
        <taxon>Gunneridae</taxon>
        <taxon>Pentapetalae</taxon>
        <taxon>rosids</taxon>
        <taxon>fabids</taxon>
        <taxon>Fabales</taxon>
        <taxon>Fabaceae</taxon>
        <taxon>Papilionoideae</taxon>
        <taxon>50 kb inversion clade</taxon>
        <taxon>NPAAA clade</taxon>
        <taxon>Hologalegina</taxon>
        <taxon>IRL clade</taxon>
        <taxon>Trifolieae</taxon>
        <taxon>Medicago</taxon>
    </lineage>
</organism>
<dbReference type="CDD" id="cd07323">
    <property type="entry name" value="LAM"/>
    <property type="match status" value="1"/>
</dbReference>
<evidence type="ECO:0000259" key="4">
    <source>
        <dbReference type="PROSITE" id="PS50961"/>
    </source>
</evidence>
<accession>G7LB62</accession>
<dbReference type="PANTHER" id="PTHR22792">
    <property type="entry name" value="LUPUS LA PROTEIN-RELATED"/>
    <property type="match status" value="1"/>
</dbReference>
<dbReference type="Pfam" id="PF05383">
    <property type="entry name" value="La"/>
    <property type="match status" value="1"/>
</dbReference>
<dbReference type="Proteomes" id="UP000265566">
    <property type="component" value="Chromosome 8"/>
</dbReference>
<dbReference type="Proteomes" id="UP000002051">
    <property type="component" value="Chromosome 8"/>
</dbReference>
<dbReference type="EnsemblPlants" id="AET03735">
    <property type="protein sequence ID" value="AET03735"/>
    <property type="gene ID" value="MTR_8g075120"/>
</dbReference>
<feature type="compositionally biased region" description="Low complexity" evidence="3">
    <location>
        <begin position="154"/>
        <end position="165"/>
    </location>
</feature>
<dbReference type="KEGG" id="mtr:11444870"/>
<reference evidence="6" key="5">
    <citation type="journal article" date="2018" name="Nat. Plants">
        <title>Whole-genome landscape of Medicago truncatula symbiotic genes.</title>
        <authorList>
            <person name="Pecrix Y."/>
            <person name="Gamas P."/>
            <person name="Carrere S."/>
        </authorList>
    </citation>
    <scope>NUCLEOTIDE SEQUENCE</scope>
    <source>
        <tissue evidence="6">Leaves</tissue>
    </source>
</reference>
<keyword evidence="8" id="KW-1185">Reference proteome</keyword>
<dbReference type="SUPFAM" id="SSF46785">
    <property type="entry name" value="Winged helix' DNA-binding domain"/>
    <property type="match status" value="1"/>
</dbReference>
<evidence type="ECO:0000313" key="8">
    <source>
        <dbReference type="Proteomes" id="UP000002051"/>
    </source>
</evidence>
<evidence type="ECO:0000313" key="9">
    <source>
        <dbReference type="Proteomes" id="UP000265566"/>
    </source>
</evidence>
<keyword evidence="1 2" id="KW-0694">RNA-binding</keyword>
<dbReference type="InterPro" id="IPR045180">
    <property type="entry name" value="La_dom_prot"/>
</dbReference>
<feature type="compositionally biased region" description="Polar residues" evidence="3">
    <location>
        <begin position="112"/>
        <end position="147"/>
    </location>
</feature>
<feature type="compositionally biased region" description="Low complexity" evidence="3">
    <location>
        <begin position="245"/>
        <end position="262"/>
    </location>
</feature>
<protein>
    <submittedName>
        <fullName evidence="5">LA-related protein 6 LA RNA-binding domain protein</fullName>
    </submittedName>
    <submittedName>
        <fullName evidence="6">Putative winged helix-turn-helix DNA-binding domain-containing protein</fullName>
    </submittedName>
</protein>
<dbReference type="Gene3D" id="1.10.10.10">
    <property type="entry name" value="Winged helix-like DNA-binding domain superfamily/Winged helix DNA-binding domain"/>
    <property type="match status" value="1"/>
</dbReference>
<sequence length="455" mass="49668">MAMNASSPNPPAAAPWSQIVASTAASAVPHSSPSPPPSSAVVDTFTVTEAAEDTDNTSGGKRPVWSKPSNAAASSVMDADSWPALSESAKAPAKSPPPPPSPPQELVKLSLDLSTLPQSQGTGSMLHSPQKQVKDTAGNSNVTSVPTHQKPFRRSNSNASSNGGRQPPQMSVPQGFVAVPPGSHNHNSAQIDHLPRAGFVPNDQPQRRNSFRNRNGGGLQPRGDGSHHFNSGSRRDQDRGNQDWNAHNRNFNNRDNYRSPRFVPQFVRPPPPTNHAQYYPPPPPPIPPYMGSYGYHDLTLQMMYGPPLHVEPPRSVPFVQPISSAIFFPPPDSELQTKIVNQIDYYFSDLNLNNDTYLKRNMDDQGWVPLNLIAGFNKVKLLTDNIQIVVDAVRTSSVVEVQDDKIRRRNWITLSSQFHNVNGSQIAAQLAKNIQNIDLETNKNGAFGELHVSNI</sequence>
<dbReference type="OMA" id="GSHHLNY"/>
<dbReference type="EMBL" id="PSQE01000008">
    <property type="protein sequence ID" value="RHN41937.1"/>
    <property type="molecule type" value="Genomic_DNA"/>
</dbReference>
<evidence type="ECO:0000256" key="3">
    <source>
        <dbReference type="SAM" id="MobiDB-lite"/>
    </source>
</evidence>
<dbReference type="OrthoDB" id="340227at2759"/>
<dbReference type="InterPro" id="IPR036388">
    <property type="entry name" value="WH-like_DNA-bd_sf"/>
</dbReference>
<dbReference type="EMBL" id="CM001224">
    <property type="protein sequence ID" value="AET03735.1"/>
    <property type="molecule type" value="Genomic_DNA"/>
</dbReference>
<feature type="compositionally biased region" description="Pro residues" evidence="3">
    <location>
        <begin position="94"/>
        <end position="103"/>
    </location>
</feature>
<dbReference type="Gramene" id="rna48313">
    <property type="protein sequence ID" value="RHN41937.1"/>
    <property type="gene ID" value="gene48313"/>
</dbReference>
<keyword evidence="6" id="KW-0238">DNA-binding</keyword>
<dbReference type="AlphaFoldDB" id="G7LB62"/>
<dbReference type="PROSITE" id="PS50961">
    <property type="entry name" value="HTH_LA"/>
    <property type="match status" value="1"/>
</dbReference>
<proteinExistence type="predicted"/>
<feature type="region of interest" description="Disordered" evidence="3">
    <location>
        <begin position="22"/>
        <end position="262"/>
    </location>
</feature>
<evidence type="ECO:0000313" key="5">
    <source>
        <dbReference type="EMBL" id="AET03735.1"/>
    </source>
</evidence>
<dbReference type="eggNOG" id="KOG2590">
    <property type="taxonomic scope" value="Eukaryota"/>
</dbReference>
<dbReference type="GO" id="GO:0003677">
    <property type="term" value="F:DNA binding"/>
    <property type="evidence" value="ECO:0007669"/>
    <property type="project" value="UniProtKB-KW"/>
</dbReference>
<gene>
    <name evidence="7" type="primary">11444870</name>
    <name evidence="5" type="ordered locus">MTR_8g075120</name>
    <name evidence="6" type="ORF">MtrunA17_Chr8g0371401</name>
</gene>
<dbReference type="PaxDb" id="3880-AET03735"/>
<evidence type="ECO:0000256" key="1">
    <source>
        <dbReference type="ARBA" id="ARBA00022884"/>
    </source>
</evidence>
<reference evidence="5 8" key="2">
    <citation type="journal article" date="2014" name="BMC Genomics">
        <title>An improved genome release (version Mt4.0) for the model legume Medicago truncatula.</title>
        <authorList>
            <person name="Tang H."/>
            <person name="Krishnakumar V."/>
            <person name="Bidwell S."/>
            <person name="Rosen B."/>
            <person name="Chan A."/>
            <person name="Zhou S."/>
            <person name="Gentzbittel L."/>
            <person name="Childs K.L."/>
            <person name="Yandell M."/>
            <person name="Gundlach H."/>
            <person name="Mayer K.F."/>
            <person name="Schwartz D.C."/>
            <person name="Town C.D."/>
        </authorList>
    </citation>
    <scope>GENOME REANNOTATION</scope>
    <source>
        <strain evidence="7 8">cv. Jemalong A17</strain>
    </source>
</reference>
<evidence type="ECO:0000313" key="6">
    <source>
        <dbReference type="EMBL" id="RHN41937.1"/>
    </source>
</evidence>
<reference evidence="9" key="4">
    <citation type="journal article" date="2018" name="Nat. Plants">
        <title>Whole-genome landscape of Medicago truncatula symbiotic genes.</title>
        <authorList>
            <person name="Pecrix Y."/>
            <person name="Staton S.E."/>
            <person name="Sallet E."/>
            <person name="Lelandais-Briere C."/>
            <person name="Moreau S."/>
            <person name="Carrere S."/>
            <person name="Blein T."/>
            <person name="Jardinaud M.F."/>
            <person name="Latrasse D."/>
            <person name="Zouine M."/>
            <person name="Zahm M."/>
            <person name="Kreplak J."/>
            <person name="Mayjonade B."/>
            <person name="Satge C."/>
            <person name="Perez M."/>
            <person name="Cauet S."/>
            <person name="Marande W."/>
            <person name="Chantry-Darmon C."/>
            <person name="Lopez-Roques C."/>
            <person name="Bouchez O."/>
            <person name="Berard A."/>
            <person name="Debelle F."/>
            <person name="Munos S."/>
            <person name="Bendahmane A."/>
            <person name="Berges H."/>
            <person name="Niebel A."/>
            <person name="Buitink J."/>
            <person name="Frugier F."/>
            <person name="Benhamed M."/>
            <person name="Crespi M."/>
            <person name="Gouzy J."/>
            <person name="Gamas P."/>
        </authorList>
    </citation>
    <scope>NUCLEOTIDE SEQUENCE [LARGE SCALE GENOMIC DNA]</scope>
    <source>
        <strain evidence="9">cv. Jemalong A17</strain>
    </source>
</reference>
<dbReference type="STRING" id="3880.G7LB62"/>
<evidence type="ECO:0000313" key="7">
    <source>
        <dbReference type="EnsemblPlants" id="AET03735"/>
    </source>
</evidence>
<feature type="compositionally biased region" description="Low complexity" evidence="3">
    <location>
        <begin position="83"/>
        <end position="93"/>
    </location>
</feature>
<evidence type="ECO:0000256" key="2">
    <source>
        <dbReference type="PROSITE-ProRule" id="PRU00332"/>
    </source>
</evidence>
<dbReference type="InterPro" id="IPR006630">
    <property type="entry name" value="La_HTH"/>
</dbReference>
<reference evidence="5 8" key="1">
    <citation type="journal article" date="2011" name="Nature">
        <title>The Medicago genome provides insight into the evolution of rhizobial symbioses.</title>
        <authorList>
            <person name="Young N.D."/>
            <person name="Debelle F."/>
            <person name="Oldroyd G.E."/>
            <person name="Geurts R."/>
            <person name="Cannon S.B."/>
            <person name="Udvardi M.K."/>
            <person name="Benedito V.A."/>
            <person name="Mayer K.F."/>
            <person name="Gouzy J."/>
            <person name="Schoof H."/>
            <person name="Van de Peer Y."/>
            <person name="Proost S."/>
            <person name="Cook D.R."/>
            <person name="Meyers B.C."/>
            <person name="Spannagl M."/>
            <person name="Cheung F."/>
            <person name="De Mita S."/>
            <person name="Krishnakumar V."/>
            <person name="Gundlach H."/>
            <person name="Zhou S."/>
            <person name="Mudge J."/>
            <person name="Bharti A.K."/>
            <person name="Murray J.D."/>
            <person name="Naoumkina M.A."/>
            <person name="Rosen B."/>
            <person name="Silverstein K.A."/>
            <person name="Tang H."/>
            <person name="Rombauts S."/>
            <person name="Zhao P.X."/>
            <person name="Zhou P."/>
            <person name="Barbe V."/>
            <person name="Bardou P."/>
            <person name="Bechner M."/>
            <person name="Bellec A."/>
            <person name="Berger A."/>
            <person name="Berges H."/>
            <person name="Bidwell S."/>
            <person name="Bisseling T."/>
            <person name="Choisne N."/>
            <person name="Couloux A."/>
            <person name="Denny R."/>
            <person name="Deshpande S."/>
            <person name="Dai X."/>
            <person name="Doyle J.J."/>
            <person name="Dudez A.M."/>
            <person name="Farmer A.D."/>
            <person name="Fouteau S."/>
            <person name="Franken C."/>
            <person name="Gibelin C."/>
            <person name="Gish J."/>
            <person name="Goldstein S."/>
            <person name="Gonzalez A.J."/>
            <person name="Green P.J."/>
            <person name="Hallab A."/>
            <person name="Hartog M."/>
            <person name="Hua A."/>
            <person name="Humphray S.J."/>
            <person name="Jeong D.H."/>
            <person name="Jing Y."/>
            <person name="Jocker A."/>
            <person name="Kenton S.M."/>
            <person name="Kim D.J."/>
            <person name="Klee K."/>
            <person name="Lai H."/>
            <person name="Lang C."/>
            <person name="Lin S."/>
            <person name="Macmil S.L."/>
            <person name="Magdelenat G."/>
            <person name="Matthews L."/>
            <person name="McCorrison J."/>
            <person name="Monaghan E.L."/>
            <person name="Mun J.H."/>
            <person name="Najar F.Z."/>
            <person name="Nicholson C."/>
            <person name="Noirot C."/>
            <person name="O'Bleness M."/>
            <person name="Paule C.R."/>
            <person name="Poulain J."/>
            <person name="Prion F."/>
            <person name="Qin B."/>
            <person name="Qu C."/>
            <person name="Retzel E.F."/>
            <person name="Riddle C."/>
            <person name="Sallet E."/>
            <person name="Samain S."/>
            <person name="Samson N."/>
            <person name="Sanders I."/>
            <person name="Saurat O."/>
            <person name="Scarpelli C."/>
            <person name="Schiex T."/>
            <person name="Segurens B."/>
            <person name="Severin A.J."/>
            <person name="Sherrier D.J."/>
            <person name="Shi R."/>
            <person name="Sims S."/>
            <person name="Singer S.R."/>
            <person name="Sinharoy S."/>
            <person name="Sterck L."/>
            <person name="Viollet A."/>
            <person name="Wang B.B."/>
            <person name="Wang K."/>
            <person name="Wang M."/>
            <person name="Wang X."/>
            <person name="Warfsmann J."/>
            <person name="Weissenbach J."/>
            <person name="White D.D."/>
            <person name="White J.D."/>
            <person name="Wiley G.B."/>
            <person name="Wincker P."/>
            <person name="Xing Y."/>
            <person name="Yang L."/>
            <person name="Yao Z."/>
            <person name="Ying F."/>
            <person name="Zhai J."/>
            <person name="Zhou L."/>
            <person name="Zuber A."/>
            <person name="Denarie J."/>
            <person name="Dixon R.A."/>
            <person name="May G.D."/>
            <person name="Schwartz D.C."/>
            <person name="Rogers J."/>
            <person name="Quetier F."/>
            <person name="Town C.D."/>
            <person name="Roe B.A."/>
        </authorList>
    </citation>
    <scope>NUCLEOTIDE SEQUENCE [LARGE SCALE GENOMIC DNA]</scope>
    <source>
        <strain evidence="5">A17</strain>
        <strain evidence="7 8">cv. Jemalong A17</strain>
    </source>
</reference>